<dbReference type="InterPro" id="IPR000719">
    <property type="entry name" value="Prot_kinase_dom"/>
</dbReference>
<evidence type="ECO:0000256" key="13">
    <source>
        <dbReference type="ARBA" id="ARBA00033194"/>
    </source>
</evidence>
<dbReference type="PANTHER" id="PTHR12209:SF0">
    <property type="entry name" value="EKC_KEOPS COMPLEX SUBUNIT TP53RK"/>
    <property type="match status" value="1"/>
</dbReference>
<evidence type="ECO:0000259" key="17">
    <source>
        <dbReference type="PROSITE" id="PS50011"/>
    </source>
</evidence>
<evidence type="ECO:0000313" key="19">
    <source>
        <dbReference type="Proteomes" id="UP001590950"/>
    </source>
</evidence>
<evidence type="ECO:0000256" key="16">
    <source>
        <dbReference type="SAM" id="MobiDB-lite"/>
    </source>
</evidence>
<dbReference type="InterPro" id="IPR008266">
    <property type="entry name" value="Tyr_kinase_AS"/>
</dbReference>
<evidence type="ECO:0000313" key="18">
    <source>
        <dbReference type="EMBL" id="KAL2038196.1"/>
    </source>
</evidence>
<accession>A0ABR3ZZQ9</accession>
<gene>
    <name evidence="18" type="ORF">N7G274_009144</name>
</gene>
<dbReference type="Proteomes" id="UP001590950">
    <property type="component" value="Unassembled WGS sequence"/>
</dbReference>
<organism evidence="18 19">
    <name type="scientific">Stereocaulon virgatum</name>
    <dbReference type="NCBI Taxonomy" id="373712"/>
    <lineage>
        <taxon>Eukaryota</taxon>
        <taxon>Fungi</taxon>
        <taxon>Dikarya</taxon>
        <taxon>Ascomycota</taxon>
        <taxon>Pezizomycotina</taxon>
        <taxon>Lecanoromycetes</taxon>
        <taxon>OSLEUM clade</taxon>
        <taxon>Lecanoromycetidae</taxon>
        <taxon>Lecanorales</taxon>
        <taxon>Lecanorineae</taxon>
        <taxon>Stereocaulaceae</taxon>
        <taxon>Stereocaulon</taxon>
    </lineage>
</organism>
<dbReference type="PROSITE" id="PS00109">
    <property type="entry name" value="PROTEIN_KINASE_TYR"/>
    <property type="match status" value="1"/>
</dbReference>
<evidence type="ECO:0000256" key="12">
    <source>
        <dbReference type="ARBA" id="ARBA00030980"/>
    </source>
</evidence>
<dbReference type="EC" id="2.7.11.1" evidence="4"/>
<keyword evidence="9" id="KW-0547">Nucleotide-binding</keyword>
<keyword evidence="8" id="KW-0819">tRNA processing</keyword>
<dbReference type="Pfam" id="PF06293">
    <property type="entry name" value="Kdo"/>
    <property type="match status" value="1"/>
</dbReference>
<comment type="subunit">
    <text evidence="3">Component of the EKC/KEOPS complex composed of at least BUD32, CGI121, GON7, KAE1 and PCC1; the whole complex dimerizes.</text>
</comment>
<evidence type="ECO:0000256" key="2">
    <source>
        <dbReference type="ARBA" id="ARBA00010630"/>
    </source>
</evidence>
<feature type="region of interest" description="Disordered" evidence="16">
    <location>
        <begin position="1"/>
        <end position="23"/>
    </location>
</feature>
<evidence type="ECO:0000256" key="8">
    <source>
        <dbReference type="ARBA" id="ARBA00022694"/>
    </source>
</evidence>
<comment type="caution">
    <text evidence="18">The sequence shown here is derived from an EMBL/GenBank/DDBJ whole genome shotgun (WGS) entry which is preliminary data.</text>
</comment>
<evidence type="ECO:0000256" key="14">
    <source>
        <dbReference type="ARBA" id="ARBA00047899"/>
    </source>
</evidence>
<sequence>MNHPPDPPQDPLPPPFTHNQPTPTLLTQGAEALLYRTHFLTPSHPCALKYRPSKPYRHPILDKRLTRHRILSEARTLVKCRREGVSVPGVLALDAEGDGASGGWMMMEWIEGRTVREVLIEGAKRRKDDRDEGVGEEWEEGMRLMMGKIGRVVGRMHEVGVCHGDLTTSNMMLRPLDKVQQNGEATNGEHVRRFGEILQGDIVLIDFGLAGQSLQDEDKAVDLYVLERAFGSTHPEAEEGFQEVLRIYGDSYKGAKVVLKRLEEVRMRGRKRSMLG</sequence>
<dbReference type="SUPFAM" id="SSF56112">
    <property type="entry name" value="Protein kinase-like (PK-like)"/>
    <property type="match status" value="1"/>
</dbReference>
<feature type="compositionally biased region" description="Pro residues" evidence="16">
    <location>
        <begin position="1"/>
        <end position="16"/>
    </location>
</feature>
<evidence type="ECO:0000256" key="4">
    <source>
        <dbReference type="ARBA" id="ARBA00012513"/>
    </source>
</evidence>
<reference evidence="18 19" key="1">
    <citation type="submission" date="2024-09" db="EMBL/GenBank/DDBJ databases">
        <title>Rethinking Asexuality: The Enigmatic Case of Functional Sexual Genes in Lepraria (Stereocaulaceae).</title>
        <authorList>
            <person name="Doellman M."/>
            <person name="Sun Y."/>
            <person name="Barcenas-Pena A."/>
            <person name="Lumbsch H.T."/>
            <person name="Grewe F."/>
        </authorList>
    </citation>
    <scope>NUCLEOTIDE SEQUENCE [LARGE SCALE GENOMIC DNA]</scope>
    <source>
        <strain evidence="18 19">Mercado 3170</strain>
    </source>
</reference>
<keyword evidence="11" id="KW-0067">ATP-binding</keyword>
<evidence type="ECO:0000256" key="10">
    <source>
        <dbReference type="ARBA" id="ARBA00022777"/>
    </source>
</evidence>
<dbReference type="Gene3D" id="3.30.200.20">
    <property type="entry name" value="Phosphorylase Kinase, domain 1"/>
    <property type="match status" value="1"/>
</dbReference>
<evidence type="ECO:0000256" key="7">
    <source>
        <dbReference type="ARBA" id="ARBA00022679"/>
    </source>
</evidence>
<dbReference type="PROSITE" id="PS50011">
    <property type="entry name" value="PROTEIN_KINASE_DOM"/>
    <property type="match status" value="1"/>
</dbReference>
<protein>
    <recommendedName>
        <fullName evidence="6">EKC/KEOPS complex subunit BUD32</fullName>
        <ecNumber evidence="4">2.7.11.1</ecNumber>
    </recommendedName>
    <alternativeName>
        <fullName evidence="12 13">Atypical Serine/threonine protein kinase BUD32</fullName>
    </alternativeName>
    <alternativeName>
        <fullName evidence="5">EKC/KEOPS complex subunit bud32</fullName>
    </alternativeName>
</protein>
<feature type="domain" description="Protein kinase" evidence="17">
    <location>
        <begin position="20"/>
        <end position="276"/>
    </location>
</feature>
<evidence type="ECO:0000256" key="6">
    <source>
        <dbReference type="ARBA" id="ARBA00019973"/>
    </source>
</evidence>
<comment type="catalytic activity">
    <reaction evidence="14">
        <text>L-threonyl-[protein] + ATP = O-phospho-L-threonyl-[protein] + ADP + H(+)</text>
        <dbReference type="Rhea" id="RHEA:46608"/>
        <dbReference type="Rhea" id="RHEA-COMP:11060"/>
        <dbReference type="Rhea" id="RHEA-COMP:11605"/>
        <dbReference type="ChEBI" id="CHEBI:15378"/>
        <dbReference type="ChEBI" id="CHEBI:30013"/>
        <dbReference type="ChEBI" id="CHEBI:30616"/>
        <dbReference type="ChEBI" id="CHEBI:61977"/>
        <dbReference type="ChEBI" id="CHEBI:456216"/>
        <dbReference type="EC" id="2.7.11.1"/>
    </reaction>
</comment>
<comment type="catalytic activity">
    <reaction evidence="15">
        <text>L-seryl-[protein] + ATP = O-phospho-L-seryl-[protein] + ADP + H(+)</text>
        <dbReference type="Rhea" id="RHEA:17989"/>
        <dbReference type="Rhea" id="RHEA-COMP:9863"/>
        <dbReference type="Rhea" id="RHEA-COMP:11604"/>
        <dbReference type="ChEBI" id="CHEBI:15378"/>
        <dbReference type="ChEBI" id="CHEBI:29999"/>
        <dbReference type="ChEBI" id="CHEBI:30616"/>
        <dbReference type="ChEBI" id="CHEBI:83421"/>
        <dbReference type="ChEBI" id="CHEBI:456216"/>
        <dbReference type="EC" id="2.7.11.1"/>
    </reaction>
</comment>
<dbReference type="InterPro" id="IPR011009">
    <property type="entry name" value="Kinase-like_dom_sf"/>
</dbReference>
<name>A0ABR3ZZQ9_9LECA</name>
<comment type="similarity">
    <text evidence="2">Belongs to the protein kinase superfamily. BUD32 family.</text>
</comment>
<keyword evidence="7" id="KW-0808">Transferase</keyword>
<evidence type="ECO:0000256" key="11">
    <source>
        <dbReference type="ARBA" id="ARBA00022840"/>
    </source>
</evidence>
<evidence type="ECO:0000256" key="3">
    <source>
        <dbReference type="ARBA" id="ARBA00011534"/>
    </source>
</evidence>
<keyword evidence="10" id="KW-0418">Kinase</keyword>
<evidence type="ECO:0000256" key="15">
    <source>
        <dbReference type="ARBA" id="ARBA00048679"/>
    </source>
</evidence>
<dbReference type="PANTHER" id="PTHR12209">
    <property type="entry name" value="NON-SPECIFIC SERINE/THREONINE PROTEIN KINASE"/>
    <property type="match status" value="1"/>
</dbReference>
<dbReference type="EMBL" id="JBEFKJ010000034">
    <property type="protein sequence ID" value="KAL2038196.1"/>
    <property type="molecule type" value="Genomic_DNA"/>
</dbReference>
<evidence type="ECO:0000256" key="9">
    <source>
        <dbReference type="ARBA" id="ARBA00022741"/>
    </source>
</evidence>
<dbReference type="Gene3D" id="1.10.510.10">
    <property type="entry name" value="Transferase(Phosphotransferase) domain 1"/>
    <property type="match status" value="1"/>
</dbReference>
<proteinExistence type="inferred from homology"/>
<evidence type="ECO:0000256" key="1">
    <source>
        <dbReference type="ARBA" id="ARBA00003747"/>
    </source>
</evidence>
<evidence type="ECO:0000256" key="5">
    <source>
        <dbReference type="ARBA" id="ARBA00013948"/>
    </source>
</evidence>
<comment type="function">
    <text evidence="1">Component of the EKC/KEOPS complex that is required for the formation of a threonylcarbamoyl group on adenosine at position 37 (t(6)A37) in tRNAs that read codons beginning with adenine. The complex is probably involved in the transfer of the threonylcarbamoyl moiety of threonylcarbamoyl-AMP (TC-AMP) to the N6 group of A37. BUD32 has ATPase activity in the context of the EKC/KEOPS complex and likely plays a supporting role to the catalytic subunit KAE1. The EKC/KEOPS complex also promotes both telomere uncapping and telomere elongation. The complex is required for efficient recruitment of transcriptional coactivators.</text>
</comment>
<keyword evidence="19" id="KW-1185">Reference proteome</keyword>